<protein>
    <submittedName>
        <fullName evidence="1">Uncharacterized protein</fullName>
    </submittedName>
</protein>
<dbReference type="AlphaFoldDB" id="A0A059AEX7"/>
<accession>A0A059AEX7</accession>
<name>A0A059AEX7_EUCGR</name>
<gene>
    <name evidence="1" type="ORF">EUGRSUZ_J01993</name>
</gene>
<evidence type="ECO:0000313" key="1">
    <source>
        <dbReference type="EMBL" id="KCW52622.1"/>
    </source>
</evidence>
<sequence length="82" mass="9055">MAKESASVFCSFEEMVSGREWTACYGTGGFPYLRRGIHGRLLYSGCEIFSEDPAFVRGPFLAGRISVSQTGVSNFESRLSFI</sequence>
<organism evidence="1">
    <name type="scientific">Eucalyptus grandis</name>
    <name type="common">Flooded gum</name>
    <dbReference type="NCBI Taxonomy" id="71139"/>
    <lineage>
        <taxon>Eukaryota</taxon>
        <taxon>Viridiplantae</taxon>
        <taxon>Streptophyta</taxon>
        <taxon>Embryophyta</taxon>
        <taxon>Tracheophyta</taxon>
        <taxon>Spermatophyta</taxon>
        <taxon>Magnoliopsida</taxon>
        <taxon>eudicotyledons</taxon>
        <taxon>Gunneridae</taxon>
        <taxon>Pentapetalae</taxon>
        <taxon>rosids</taxon>
        <taxon>malvids</taxon>
        <taxon>Myrtales</taxon>
        <taxon>Myrtaceae</taxon>
        <taxon>Myrtoideae</taxon>
        <taxon>Eucalypteae</taxon>
        <taxon>Eucalyptus</taxon>
    </lineage>
</organism>
<reference evidence="1" key="1">
    <citation type="submission" date="2013-07" db="EMBL/GenBank/DDBJ databases">
        <title>The genome of Eucalyptus grandis.</title>
        <authorList>
            <person name="Schmutz J."/>
            <person name="Hayes R."/>
            <person name="Myburg A."/>
            <person name="Tuskan G."/>
            <person name="Grattapaglia D."/>
            <person name="Rokhsar D.S."/>
        </authorList>
    </citation>
    <scope>NUCLEOTIDE SEQUENCE</scope>
    <source>
        <tissue evidence="1">Leaf extractions</tissue>
    </source>
</reference>
<dbReference type="InParanoid" id="A0A059AEX7"/>
<dbReference type="EMBL" id="KK198762">
    <property type="protein sequence ID" value="KCW52622.1"/>
    <property type="molecule type" value="Genomic_DNA"/>
</dbReference>
<dbReference type="Gramene" id="KCW52622">
    <property type="protein sequence ID" value="KCW52622"/>
    <property type="gene ID" value="EUGRSUZ_J01993"/>
</dbReference>
<proteinExistence type="predicted"/>